<dbReference type="GO" id="GO:0008270">
    <property type="term" value="F:zinc ion binding"/>
    <property type="evidence" value="ECO:0007669"/>
    <property type="project" value="UniProtKB-KW"/>
</dbReference>
<evidence type="ECO:0000313" key="8">
    <source>
        <dbReference type="EMBL" id="CAI9775596.1"/>
    </source>
</evidence>
<evidence type="ECO:0000313" key="9">
    <source>
        <dbReference type="Proteomes" id="UP000834106"/>
    </source>
</evidence>
<keyword evidence="5" id="KW-0175">Coiled coil</keyword>
<evidence type="ECO:0000256" key="2">
    <source>
        <dbReference type="ARBA" id="ARBA00022771"/>
    </source>
</evidence>
<sequence>MAIQAQYPSNFLVSSNAQQGNDYSLQPSQSGGQFLDNTPVFFDGTNNPQNRSGAFDNGSTITNRIPRNPSAEFDTGLHLSFGIQKQLQSSQSANSFSIMDQNLSHYVKQQRNELQHLLQAQGEQVRHKLAETRKRHYSALLQAAEDSAAQRLREKEAELEKEAQLNSDLEARAAQLNAEVKTWQARAREQEVTAAMLQAQLQQAMKGHHVRKLGCAVGDVDDAESAFIDPDRVVELTGPSCRGCRRRDASVVVLPCRHFCLCRECDSMAQICPICYSYRSSSVEALLS</sequence>
<dbReference type="PROSITE" id="PS50089">
    <property type="entry name" value="ZF_RING_2"/>
    <property type="match status" value="1"/>
</dbReference>
<organism evidence="8 9">
    <name type="scientific">Fraxinus pennsylvanica</name>
    <dbReference type="NCBI Taxonomy" id="56036"/>
    <lineage>
        <taxon>Eukaryota</taxon>
        <taxon>Viridiplantae</taxon>
        <taxon>Streptophyta</taxon>
        <taxon>Embryophyta</taxon>
        <taxon>Tracheophyta</taxon>
        <taxon>Spermatophyta</taxon>
        <taxon>Magnoliopsida</taxon>
        <taxon>eudicotyledons</taxon>
        <taxon>Gunneridae</taxon>
        <taxon>Pentapetalae</taxon>
        <taxon>asterids</taxon>
        <taxon>lamiids</taxon>
        <taxon>Lamiales</taxon>
        <taxon>Oleaceae</taxon>
        <taxon>Oleeae</taxon>
        <taxon>Fraxinus</taxon>
    </lineage>
</organism>
<evidence type="ECO:0000256" key="5">
    <source>
        <dbReference type="SAM" id="Coils"/>
    </source>
</evidence>
<gene>
    <name evidence="8" type="ORF">FPE_LOCUS23026</name>
</gene>
<feature type="compositionally biased region" description="Polar residues" evidence="6">
    <location>
        <begin position="44"/>
        <end position="60"/>
    </location>
</feature>
<dbReference type="CDD" id="cd16649">
    <property type="entry name" value="mRING-HC-C3HC5_CGRF1-like"/>
    <property type="match status" value="1"/>
</dbReference>
<dbReference type="AlphaFoldDB" id="A0AAD1ZWC0"/>
<evidence type="ECO:0000259" key="7">
    <source>
        <dbReference type="PROSITE" id="PS50089"/>
    </source>
</evidence>
<dbReference type="EMBL" id="OU503049">
    <property type="protein sequence ID" value="CAI9775596.1"/>
    <property type="molecule type" value="Genomic_DNA"/>
</dbReference>
<dbReference type="Proteomes" id="UP000834106">
    <property type="component" value="Chromosome 14"/>
</dbReference>
<evidence type="ECO:0000256" key="6">
    <source>
        <dbReference type="SAM" id="MobiDB-lite"/>
    </source>
</evidence>
<protein>
    <recommendedName>
        <fullName evidence="7">RING-type domain-containing protein</fullName>
    </recommendedName>
</protein>
<dbReference type="PIRSF" id="PIRSF036836">
    <property type="entry name" value="RNase_bind_SBP1"/>
    <property type="match status" value="1"/>
</dbReference>
<evidence type="ECO:0000256" key="4">
    <source>
        <dbReference type="PROSITE-ProRule" id="PRU00175"/>
    </source>
</evidence>
<proteinExistence type="predicted"/>
<feature type="region of interest" description="Disordered" evidence="6">
    <location>
        <begin position="18"/>
        <end position="60"/>
    </location>
</feature>
<accession>A0AAD1ZWC0</accession>
<name>A0AAD1ZWC0_9LAMI</name>
<evidence type="ECO:0000256" key="1">
    <source>
        <dbReference type="ARBA" id="ARBA00022723"/>
    </source>
</evidence>
<dbReference type="InterPro" id="IPR013083">
    <property type="entry name" value="Znf_RING/FYVE/PHD"/>
</dbReference>
<keyword evidence="2 4" id="KW-0863">Zinc-finger</keyword>
<feature type="compositionally biased region" description="Polar residues" evidence="6">
    <location>
        <begin position="18"/>
        <end position="36"/>
    </location>
</feature>
<keyword evidence="9" id="KW-1185">Reference proteome</keyword>
<keyword evidence="3" id="KW-0862">Zinc</keyword>
<evidence type="ECO:0000256" key="3">
    <source>
        <dbReference type="ARBA" id="ARBA00022833"/>
    </source>
</evidence>
<dbReference type="Pfam" id="PF13920">
    <property type="entry name" value="zf-C3HC4_3"/>
    <property type="match status" value="1"/>
</dbReference>
<dbReference type="PANTHER" id="PTHR42647">
    <property type="entry name" value="SBP (S-RIBONUCLEASE BINDING PROTEIN) FAMILY PROTEIN"/>
    <property type="match status" value="1"/>
</dbReference>
<dbReference type="InterPro" id="IPR001841">
    <property type="entry name" value="Znf_RING"/>
</dbReference>
<keyword evidence="1" id="KW-0479">Metal-binding</keyword>
<dbReference type="Gene3D" id="3.30.40.10">
    <property type="entry name" value="Zinc/RING finger domain, C3HC4 (zinc finger)"/>
    <property type="match status" value="1"/>
</dbReference>
<dbReference type="FunFam" id="3.30.40.10:FF:000239">
    <property type="entry name" value="probable BOI-related E3 ubiquitin-protein ligase 2"/>
    <property type="match status" value="1"/>
</dbReference>
<dbReference type="GO" id="GO:0004842">
    <property type="term" value="F:ubiquitin-protein transferase activity"/>
    <property type="evidence" value="ECO:0007669"/>
    <property type="project" value="TreeGrafter"/>
</dbReference>
<reference evidence="8" key="1">
    <citation type="submission" date="2023-05" db="EMBL/GenBank/DDBJ databases">
        <authorList>
            <person name="Huff M."/>
        </authorList>
    </citation>
    <scope>NUCLEOTIDE SEQUENCE</scope>
</reference>
<feature type="coiled-coil region" evidence="5">
    <location>
        <begin position="142"/>
        <end position="193"/>
    </location>
</feature>
<feature type="domain" description="RING-type" evidence="7">
    <location>
        <begin position="241"/>
        <end position="275"/>
    </location>
</feature>
<dbReference type="PANTHER" id="PTHR42647:SF5">
    <property type="entry name" value="SBP (S-RIBONUCLEASE BINDING PROTEIN) FAMILY PROTEIN"/>
    <property type="match status" value="1"/>
</dbReference>